<evidence type="ECO:0000313" key="3">
    <source>
        <dbReference type="Proteomes" id="UP000703893"/>
    </source>
</evidence>
<reference evidence="2 3" key="1">
    <citation type="submission" date="2019-03" db="EMBL/GenBank/DDBJ databases">
        <title>Lake Tanganyika Metagenome-Assembled Genomes (MAGs).</title>
        <authorList>
            <person name="Tran P."/>
        </authorList>
    </citation>
    <scope>NUCLEOTIDE SEQUENCE [LARGE SCALE GENOMIC DNA]</scope>
    <source>
        <strain evidence="2">K_DeepCast_65m_m2_236</strain>
    </source>
</reference>
<protein>
    <recommendedName>
        <fullName evidence="1">Type ISP restriction-modification enzyme LLaBIII C-terminal specificity domain-containing protein</fullName>
    </recommendedName>
</protein>
<dbReference type="AlphaFoldDB" id="A0A938BNP1"/>
<evidence type="ECO:0000313" key="2">
    <source>
        <dbReference type="EMBL" id="MBM3275345.1"/>
    </source>
</evidence>
<sequence length="182" mass="20381">MEQPAPGVSTGDIRPELRTLGVIRRVDGTPLQTADFALTAGWGHAGLNGAVMPGQGKVIERDYTRDELDEIRRGVETLGLTVSEALELLGDRTCDVHLNDTAYWSNVPRGVWEYVLGGYQVLKKWLSYREERLLGRPLGADEIRQVTVIVRRIAAILEMQRKLDADYHAAIADRYSWPNRAP</sequence>
<accession>A0A938BNP1</accession>
<organism evidence="2 3">
    <name type="scientific">Candidatus Tanganyikabacteria bacterium</name>
    <dbReference type="NCBI Taxonomy" id="2961651"/>
    <lineage>
        <taxon>Bacteria</taxon>
        <taxon>Bacillati</taxon>
        <taxon>Candidatus Sericytochromatia</taxon>
        <taxon>Candidatus Tanganyikabacteria</taxon>
    </lineage>
</organism>
<evidence type="ECO:0000259" key="1">
    <source>
        <dbReference type="Pfam" id="PF18135"/>
    </source>
</evidence>
<comment type="caution">
    <text evidence="2">The sequence shown here is derived from an EMBL/GenBank/DDBJ whole genome shotgun (WGS) entry which is preliminary data.</text>
</comment>
<feature type="domain" description="Type ISP restriction-modification enzyme LLaBIII C-terminal specificity" evidence="1">
    <location>
        <begin position="93"/>
        <end position="135"/>
    </location>
</feature>
<gene>
    <name evidence="2" type="ORF">FJZ00_09340</name>
</gene>
<dbReference type="EMBL" id="VGJX01000538">
    <property type="protein sequence ID" value="MBM3275345.1"/>
    <property type="molecule type" value="Genomic_DNA"/>
</dbReference>
<dbReference type="InterPro" id="IPR041635">
    <property type="entry name" value="Type_ISP_LLaBIII_C"/>
</dbReference>
<dbReference type="Pfam" id="PF18135">
    <property type="entry name" value="Type_ISP_C"/>
    <property type="match status" value="1"/>
</dbReference>
<dbReference type="Proteomes" id="UP000703893">
    <property type="component" value="Unassembled WGS sequence"/>
</dbReference>
<proteinExistence type="predicted"/>
<name>A0A938BNP1_9BACT</name>